<protein>
    <submittedName>
        <fullName evidence="3">Response regulator</fullName>
    </submittedName>
</protein>
<dbReference type="PROSITE" id="PS50110">
    <property type="entry name" value="RESPONSE_REGULATORY"/>
    <property type="match status" value="1"/>
</dbReference>
<dbReference type="SUPFAM" id="SSF52172">
    <property type="entry name" value="CheY-like"/>
    <property type="match status" value="1"/>
</dbReference>
<sequence>MPVPRKGQPLQVLIVSDNPETLDALVKYLGAAGATVAGTRELERCAEMTPGGASAVVLFPDDFEKQTVLDTLHDLGVHRPNTLPVLVTSESKQFRALPAATGRVAPLIVPKPVWGWTLLDAIRAELESRDSQR</sequence>
<gene>
    <name evidence="3" type="ORF">LZC95_35220</name>
</gene>
<name>A0ABZ2JYY8_9BACT</name>
<evidence type="ECO:0000313" key="3">
    <source>
        <dbReference type="EMBL" id="WXA91691.1"/>
    </source>
</evidence>
<feature type="domain" description="Response regulatory" evidence="2">
    <location>
        <begin position="11"/>
        <end position="126"/>
    </location>
</feature>
<dbReference type="RefSeq" id="WP_394842313.1">
    <property type="nucleotide sequence ID" value="NZ_CP089982.1"/>
</dbReference>
<dbReference type="Proteomes" id="UP001379533">
    <property type="component" value="Chromosome"/>
</dbReference>
<keyword evidence="4" id="KW-1185">Reference proteome</keyword>
<dbReference type="InterPro" id="IPR001789">
    <property type="entry name" value="Sig_transdc_resp-reg_receiver"/>
</dbReference>
<proteinExistence type="predicted"/>
<dbReference type="EMBL" id="CP089982">
    <property type="protein sequence ID" value="WXA91691.1"/>
    <property type="molecule type" value="Genomic_DNA"/>
</dbReference>
<evidence type="ECO:0000259" key="2">
    <source>
        <dbReference type="PROSITE" id="PS50110"/>
    </source>
</evidence>
<dbReference type="Gene3D" id="3.40.50.2300">
    <property type="match status" value="1"/>
</dbReference>
<evidence type="ECO:0000256" key="1">
    <source>
        <dbReference type="PROSITE-ProRule" id="PRU00169"/>
    </source>
</evidence>
<comment type="caution">
    <text evidence="1">Lacks conserved residue(s) required for the propagation of feature annotation.</text>
</comment>
<evidence type="ECO:0000313" key="4">
    <source>
        <dbReference type="Proteomes" id="UP001379533"/>
    </source>
</evidence>
<reference evidence="3 4" key="1">
    <citation type="submission" date="2021-12" db="EMBL/GenBank/DDBJ databases">
        <title>Discovery of the Pendulisporaceae a myxobacterial family with distinct sporulation behavior and unique specialized metabolism.</title>
        <authorList>
            <person name="Garcia R."/>
            <person name="Popoff A."/>
            <person name="Bader C.D."/>
            <person name="Loehr J."/>
            <person name="Walesch S."/>
            <person name="Walt C."/>
            <person name="Boldt J."/>
            <person name="Bunk B."/>
            <person name="Haeckl F.J.F.P.J."/>
            <person name="Gunesch A.P."/>
            <person name="Birkelbach J."/>
            <person name="Nuebel U."/>
            <person name="Pietschmann T."/>
            <person name="Bach T."/>
            <person name="Mueller R."/>
        </authorList>
    </citation>
    <scope>NUCLEOTIDE SEQUENCE [LARGE SCALE GENOMIC DNA]</scope>
    <source>
        <strain evidence="3 4">MSr12523</strain>
    </source>
</reference>
<dbReference type="InterPro" id="IPR011006">
    <property type="entry name" value="CheY-like_superfamily"/>
</dbReference>
<accession>A0ABZ2JYY8</accession>
<organism evidence="3 4">
    <name type="scientific">Pendulispora brunnea</name>
    <dbReference type="NCBI Taxonomy" id="2905690"/>
    <lineage>
        <taxon>Bacteria</taxon>
        <taxon>Pseudomonadati</taxon>
        <taxon>Myxococcota</taxon>
        <taxon>Myxococcia</taxon>
        <taxon>Myxococcales</taxon>
        <taxon>Sorangiineae</taxon>
        <taxon>Pendulisporaceae</taxon>
        <taxon>Pendulispora</taxon>
    </lineage>
</organism>